<sequence length="79" mass="8480">MCGSDQETPGTGLGDWEAPRPYATGGITSFHSVAAAVASRMTVMIKRYIAAASDRRALSTVQAARAHWVMRVKIDMPTV</sequence>
<dbReference type="EMBL" id="FOEF01000042">
    <property type="protein sequence ID" value="SEP54306.1"/>
    <property type="molecule type" value="Genomic_DNA"/>
</dbReference>
<reference evidence="1 2" key="1">
    <citation type="submission" date="2016-10" db="EMBL/GenBank/DDBJ databases">
        <authorList>
            <person name="de Groot N.N."/>
        </authorList>
    </citation>
    <scope>NUCLEOTIDE SEQUENCE [LARGE SCALE GENOMIC DNA]</scope>
    <source>
        <strain evidence="1 2">DSM 44993</strain>
    </source>
</reference>
<organism evidence="1 2">
    <name type="scientific">Amycolatopsis saalfeldensis</name>
    <dbReference type="NCBI Taxonomy" id="394193"/>
    <lineage>
        <taxon>Bacteria</taxon>
        <taxon>Bacillati</taxon>
        <taxon>Actinomycetota</taxon>
        <taxon>Actinomycetes</taxon>
        <taxon>Pseudonocardiales</taxon>
        <taxon>Pseudonocardiaceae</taxon>
        <taxon>Amycolatopsis</taxon>
    </lineage>
</organism>
<dbReference type="AlphaFoldDB" id="A0A1H8YQ47"/>
<dbReference type="Proteomes" id="UP000198582">
    <property type="component" value="Unassembled WGS sequence"/>
</dbReference>
<keyword evidence="2" id="KW-1185">Reference proteome</keyword>
<evidence type="ECO:0000313" key="2">
    <source>
        <dbReference type="Proteomes" id="UP000198582"/>
    </source>
</evidence>
<name>A0A1H8YQ47_9PSEU</name>
<proteinExistence type="predicted"/>
<evidence type="ECO:0000313" key="1">
    <source>
        <dbReference type="EMBL" id="SEP54306.1"/>
    </source>
</evidence>
<accession>A0A1H8YQ47</accession>
<gene>
    <name evidence="1" type="ORF">SAMN04489732_14230</name>
</gene>
<protein>
    <submittedName>
        <fullName evidence="1">Uncharacterized protein</fullName>
    </submittedName>
</protein>